<comment type="caution">
    <text evidence="7">The sequence shown here is derived from an EMBL/GenBank/DDBJ whole genome shotgun (WGS) entry which is preliminary data.</text>
</comment>
<accession>A0A090WXC1</accession>
<dbReference type="Pfam" id="PF02518">
    <property type="entry name" value="HATPase_c"/>
    <property type="match status" value="1"/>
</dbReference>
<evidence type="ECO:0000259" key="6">
    <source>
        <dbReference type="Pfam" id="PF02518"/>
    </source>
</evidence>
<evidence type="ECO:0000256" key="2">
    <source>
        <dbReference type="ARBA" id="ARBA00012438"/>
    </source>
</evidence>
<sequence length="68" mass="7672">MFFQDNGLGIDLEKHGHKLFGLNKVFHRHPEAKGVGLFMVKTQVEALNGTIYATSKVNEGTTFYINFN</sequence>
<evidence type="ECO:0000313" key="8">
    <source>
        <dbReference type="Proteomes" id="UP000029643"/>
    </source>
</evidence>
<keyword evidence="4 7" id="KW-0808">Transferase</keyword>
<evidence type="ECO:0000256" key="4">
    <source>
        <dbReference type="ARBA" id="ARBA00022679"/>
    </source>
</evidence>
<dbReference type="InterPro" id="IPR052162">
    <property type="entry name" value="Sensor_kinase/Photoreceptor"/>
</dbReference>
<dbReference type="EC" id="2.7.13.3" evidence="2"/>
<evidence type="ECO:0000256" key="3">
    <source>
        <dbReference type="ARBA" id="ARBA00022553"/>
    </source>
</evidence>
<dbReference type="Proteomes" id="UP000029643">
    <property type="component" value="Unassembled WGS sequence"/>
</dbReference>
<dbReference type="GO" id="GO:0004673">
    <property type="term" value="F:protein histidine kinase activity"/>
    <property type="evidence" value="ECO:0007669"/>
    <property type="project" value="UniProtKB-EC"/>
</dbReference>
<comment type="catalytic activity">
    <reaction evidence="1">
        <text>ATP + protein L-histidine = ADP + protein N-phospho-L-histidine.</text>
        <dbReference type="EC" id="2.7.13.3"/>
    </reaction>
</comment>
<dbReference type="SUPFAM" id="SSF55874">
    <property type="entry name" value="ATPase domain of HSP90 chaperone/DNA topoisomerase II/histidine kinase"/>
    <property type="match status" value="1"/>
</dbReference>
<proteinExistence type="predicted"/>
<name>A0A090WXC1_9FLAO</name>
<gene>
    <name evidence="7" type="ORF">JCM19274_3629</name>
</gene>
<feature type="domain" description="Histidine kinase/HSP90-like ATPase" evidence="6">
    <location>
        <begin position="4"/>
        <end position="67"/>
    </location>
</feature>
<protein>
    <recommendedName>
        <fullName evidence="2">histidine kinase</fullName>
        <ecNumber evidence="2">2.7.13.3</ecNumber>
    </recommendedName>
</protein>
<reference evidence="7 8" key="1">
    <citation type="journal article" date="2014" name="Genome Announc.">
        <title>Draft Genome Sequences of Marine Flavobacterium Algibacter lectus Strains SS8 and NR4.</title>
        <authorList>
            <person name="Takatani N."/>
            <person name="Nakanishi M."/>
            <person name="Meirelles P."/>
            <person name="Mino S."/>
            <person name="Suda W."/>
            <person name="Oshima K."/>
            <person name="Hattori M."/>
            <person name="Ohkuma M."/>
            <person name="Hosokawa M."/>
            <person name="Miyashita K."/>
            <person name="Thompson F.L."/>
            <person name="Niwa A."/>
            <person name="Sawabe T."/>
            <person name="Sawabe T."/>
        </authorList>
    </citation>
    <scope>NUCLEOTIDE SEQUENCE [LARGE SCALE GENOMIC DNA]</scope>
    <source>
        <strain evidence="8">JCM19274</strain>
    </source>
</reference>
<dbReference type="PANTHER" id="PTHR43304:SF1">
    <property type="entry name" value="PAC DOMAIN-CONTAINING PROTEIN"/>
    <property type="match status" value="1"/>
</dbReference>
<dbReference type="PANTHER" id="PTHR43304">
    <property type="entry name" value="PHYTOCHROME-LIKE PROTEIN CPH1"/>
    <property type="match status" value="1"/>
</dbReference>
<dbReference type="Gene3D" id="3.30.565.10">
    <property type="entry name" value="Histidine kinase-like ATPase, C-terminal domain"/>
    <property type="match status" value="1"/>
</dbReference>
<dbReference type="InterPro" id="IPR036890">
    <property type="entry name" value="HATPase_C_sf"/>
</dbReference>
<keyword evidence="5" id="KW-0418">Kinase</keyword>
<keyword evidence="3" id="KW-0597">Phosphoprotein</keyword>
<dbReference type="InterPro" id="IPR003594">
    <property type="entry name" value="HATPase_dom"/>
</dbReference>
<organism evidence="7 8">
    <name type="scientific">Algibacter lectus</name>
    <dbReference type="NCBI Taxonomy" id="221126"/>
    <lineage>
        <taxon>Bacteria</taxon>
        <taxon>Pseudomonadati</taxon>
        <taxon>Bacteroidota</taxon>
        <taxon>Flavobacteriia</taxon>
        <taxon>Flavobacteriales</taxon>
        <taxon>Flavobacteriaceae</taxon>
        <taxon>Algibacter</taxon>
    </lineage>
</organism>
<dbReference type="EMBL" id="BBNU01000009">
    <property type="protein sequence ID" value="GAL80059.1"/>
    <property type="molecule type" value="Genomic_DNA"/>
</dbReference>
<evidence type="ECO:0000256" key="1">
    <source>
        <dbReference type="ARBA" id="ARBA00000085"/>
    </source>
</evidence>
<dbReference type="AlphaFoldDB" id="A0A090WXC1"/>
<evidence type="ECO:0000256" key="5">
    <source>
        <dbReference type="ARBA" id="ARBA00022777"/>
    </source>
</evidence>
<evidence type="ECO:0000313" key="7">
    <source>
        <dbReference type="EMBL" id="GAL80059.1"/>
    </source>
</evidence>